<comment type="caution">
    <text evidence="3">The sequence shown here is derived from an EMBL/GenBank/DDBJ whole genome shotgun (WGS) entry which is preliminary data.</text>
</comment>
<dbReference type="EMBL" id="JAAWWB010000812">
    <property type="protein sequence ID" value="KAG6736518.1"/>
    <property type="molecule type" value="Genomic_DNA"/>
</dbReference>
<dbReference type="PANTHER" id="PTHR46033:SF83">
    <property type="entry name" value="PROTEIN MAINTENANCE OF MERISTEMS-LIKE"/>
    <property type="match status" value="1"/>
</dbReference>
<evidence type="ECO:0000256" key="1">
    <source>
        <dbReference type="SAM" id="SignalP"/>
    </source>
</evidence>
<evidence type="ECO:0000313" key="4">
    <source>
        <dbReference type="Proteomes" id="UP000886885"/>
    </source>
</evidence>
<dbReference type="InterPro" id="IPR044824">
    <property type="entry name" value="MAIN-like"/>
</dbReference>
<gene>
    <name evidence="3" type="ORF">POTOM_060627</name>
</gene>
<keyword evidence="1" id="KW-0732">Signal</keyword>
<feature type="domain" description="Aminotransferase-like plant mobile" evidence="2">
    <location>
        <begin position="107"/>
        <end position="170"/>
    </location>
</feature>
<protein>
    <recommendedName>
        <fullName evidence="2">Aminotransferase-like plant mobile domain-containing protein</fullName>
    </recommendedName>
</protein>
<dbReference type="Proteomes" id="UP000886885">
    <property type="component" value="Unassembled WGS sequence"/>
</dbReference>
<proteinExistence type="predicted"/>
<feature type="chain" id="PRO_5036480580" description="Aminotransferase-like plant mobile domain-containing protein" evidence="1">
    <location>
        <begin position="22"/>
        <end position="261"/>
    </location>
</feature>
<feature type="signal peptide" evidence="1">
    <location>
        <begin position="1"/>
        <end position="21"/>
    </location>
</feature>
<organism evidence="3 4">
    <name type="scientific">Populus tomentosa</name>
    <name type="common">Chinese white poplar</name>
    <dbReference type="NCBI Taxonomy" id="118781"/>
    <lineage>
        <taxon>Eukaryota</taxon>
        <taxon>Viridiplantae</taxon>
        <taxon>Streptophyta</taxon>
        <taxon>Embryophyta</taxon>
        <taxon>Tracheophyta</taxon>
        <taxon>Spermatophyta</taxon>
        <taxon>Magnoliopsida</taxon>
        <taxon>eudicotyledons</taxon>
        <taxon>Gunneridae</taxon>
        <taxon>Pentapetalae</taxon>
        <taxon>rosids</taxon>
        <taxon>fabids</taxon>
        <taxon>Malpighiales</taxon>
        <taxon>Salicaceae</taxon>
        <taxon>Saliceae</taxon>
        <taxon>Populus</taxon>
    </lineage>
</organism>
<dbReference type="Pfam" id="PF10536">
    <property type="entry name" value="PMD"/>
    <property type="match status" value="1"/>
</dbReference>
<reference evidence="3" key="1">
    <citation type="journal article" date="2020" name="bioRxiv">
        <title>Hybrid origin of Populus tomentosa Carr. identified through genome sequencing and phylogenomic analysis.</title>
        <authorList>
            <person name="An X."/>
            <person name="Gao K."/>
            <person name="Chen Z."/>
            <person name="Li J."/>
            <person name="Yang X."/>
            <person name="Yang X."/>
            <person name="Zhou J."/>
            <person name="Guo T."/>
            <person name="Zhao T."/>
            <person name="Huang S."/>
            <person name="Miao D."/>
            <person name="Khan W.U."/>
            <person name="Rao P."/>
            <person name="Ye M."/>
            <person name="Lei B."/>
            <person name="Liao W."/>
            <person name="Wang J."/>
            <person name="Ji L."/>
            <person name="Li Y."/>
            <person name="Guo B."/>
            <person name="Mustafa N.S."/>
            <person name="Li S."/>
            <person name="Yun Q."/>
            <person name="Keller S.R."/>
            <person name="Mao J."/>
            <person name="Zhang R."/>
            <person name="Strauss S.H."/>
        </authorList>
    </citation>
    <scope>NUCLEOTIDE SEQUENCE</scope>
    <source>
        <strain evidence="3">GM15</strain>
        <tissue evidence="3">Leaf</tissue>
    </source>
</reference>
<evidence type="ECO:0000313" key="3">
    <source>
        <dbReference type="EMBL" id="KAG6736518.1"/>
    </source>
</evidence>
<name>A0A8X7XUC2_POPTO</name>
<dbReference type="InterPro" id="IPR019557">
    <property type="entry name" value="AminoTfrase-like_pln_mobile"/>
</dbReference>
<evidence type="ECO:0000259" key="2">
    <source>
        <dbReference type="Pfam" id="PF10536"/>
    </source>
</evidence>
<dbReference type="AlphaFoldDB" id="A0A8X7XUC2"/>
<sequence>MYFTTIFFLPLFHLLFHNSLSLLESLWQREKKVWYSIYEARDENMVSKDGIHTMRITRFIKPLVQSVNQGSSHSIVVWNFLREQAEIAIRCSVERLEHAPETMGRTVGLYELRCHEHVIFGLLEYWCPETNTLVFPWGEAIITLEDIGSLVGLSVLREPVTKPLAGDSCEYEHIGFLHYGCQVLSCLLFLNIPFKSIILQLPSILSEGTKIALAPAVLASLYKKLRSLKEQAAAAASGSIAVSGPLQMGFREVPTSGTSVS</sequence>
<dbReference type="GO" id="GO:0010073">
    <property type="term" value="P:meristem maintenance"/>
    <property type="evidence" value="ECO:0007669"/>
    <property type="project" value="InterPro"/>
</dbReference>
<dbReference type="PANTHER" id="PTHR46033">
    <property type="entry name" value="PROTEIN MAIN-LIKE 2"/>
    <property type="match status" value="1"/>
</dbReference>
<keyword evidence="4" id="KW-1185">Reference proteome</keyword>
<accession>A0A8X7XUC2</accession>
<dbReference type="OrthoDB" id="852082at2759"/>